<dbReference type="InterPro" id="IPR000873">
    <property type="entry name" value="AMP-dep_synth/lig_dom"/>
</dbReference>
<dbReference type="InterPro" id="IPR045851">
    <property type="entry name" value="AMP-bd_C_sf"/>
</dbReference>
<dbReference type="InterPro" id="IPR042099">
    <property type="entry name" value="ANL_N_sf"/>
</dbReference>
<dbReference type="SUPFAM" id="SSF56801">
    <property type="entry name" value="Acetyl-CoA synthetase-like"/>
    <property type="match status" value="1"/>
</dbReference>
<name>A0A821NUL4_9NEOP</name>
<proteinExistence type="inferred from homology"/>
<keyword evidence="8" id="KW-1185">Reference proteome</keyword>
<evidence type="ECO:0000313" key="8">
    <source>
        <dbReference type="Proteomes" id="UP000663880"/>
    </source>
</evidence>
<evidence type="ECO:0000259" key="6">
    <source>
        <dbReference type="Pfam" id="PF13193"/>
    </source>
</evidence>
<reference evidence="7" key="1">
    <citation type="submission" date="2021-02" db="EMBL/GenBank/DDBJ databases">
        <authorList>
            <person name="Steward A R."/>
        </authorList>
    </citation>
    <scope>NUCLEOTIDE SEQUENCE</scope>
</reference>
<feature type="domain" description="AMP-dependent synthetase/ligase" evidence="5">
    <location>
        <begin position="36"/>
        <end position="395"/>
    </location>
</feature>
<gene>
    <name evidence="7" type="ORF">PMACD_LOCUS3024</name>
</gene>
<dbReference type="Gene3D" id="3.30.300.30">
    <property type="match status" value="1"/>
</dbReference>
<feature type="domain" description="AMP-binding enzyme C-terminal" evidence="6">
    <location>
        <begin position="445"/>
        <end position="521"/>
    </location>
</feature>
<keyword evidence="4" id="KW-0576">Peroxisome</keyword>
<dbReference type="AlphaFoldDB" id="A0A821NUL4"/>
<dbReference type="Pfam" id="PF13193">
    <property type="entry name" value="AMP-binding_C"/>
    <property type="match status" value="1"/>
</dbReference>
<organism evidence="7 8">
    <name type="scientific">Pieris macdunnoughi</name>
    <dbReference type="NCBI Taxonomy" id="345717"/>
    <lineage>
        <taxon>Eukaryota</taxon>
        <taxon>Metazoa</taxon>
        <taxon>Ecdysozoa</taxon>
        <taxon>Arthropoda</taxon>
        <taxon>Hexapoda</taxon>
        <taxon>Insecta</taxon>
        <taxon>Pterygota</taxon>
        <taxon>Neoptera</taxon>
        <taxon>Endopterygota</taxon>
        <taxon>Lepidoptera</taxon>
        <taxon>Glossata</taxon>
        <taxon>Ditrysia</taxon>
        <taxon>Papilionoidea</taxon>
        <taxon>Pieridae</taxon>
        <taxon>Pierinae</taxon>
        <taxon>Pieris</taxon>
    </lineage>
</organism>
<keyword evidence="3" id="KW-0436">Ligase</keyword>
<dbReference type="GO" id="GO:0016405">
    <property type="term" value="F:CoA-ligase activity"/>
    <property type="evidence" value="ECO:0007669"/>
    <property type="project" value="TreeGrafter"/>
</dbReference>
<dbReference type="PANTHER" id="PTHR24096:SF149">
    <property type="entry name" value="AMP-BINDING DOMAIN-CONTAINING PROTEIN-RELATED"/>
    <property type="match status" value="1"/>
</dbReference>
<accession>A0A821NUL4</accession>
<evidence type="ECO:0000256" key="2">
    <source>
        <dbReference type="ARBA" id="ARBA00006432"/>
    </source>
</evidence>
<dbReference type="GO" id="GO:0005777">
    <property type="term" value="C:peroxisome"/>
    <property type="evidence" value="ECO:0007669"/>
    <property type="project" value="UniProtKB-SubCell"/>
</dbReference>
<evidence type="ECO:0008006" key="9">
    <source>
        <dbReference type="Google" id="ProtNLM"/>
    </source>
</evidence>
<dbReference type="Pfam" id="PF00501">
    <property type="entry name" value="AMP-binding"/>
    <property type="match status" value="1"/>
</dbReference>
<evidence type="ECO:0000259" key="5">
    <source>
        <dbReference type="Pfam" id="PF00501"/>
    </source>
</evidence>
<dbReference type="FunFam" id="3.30.300.30:FF:000007">
    <property type="entry name" value="4-coumarate--CoA ligase 2"/>
    <property type="match status" value="1"/>
</dbReference>
<dbReference type="OrthoDB" id="10253869at2759"/>
<evidence type="ECO:0000256" key="3">
    <source>
        <dbReference type="ARBA" id="ARBA00022598"/>
    </source>
</evidence>
<dbReference type="PROSITE" id="PS00455">
    <property type="entry name" value="AMP_BINDING"/>
    <property type="match status" value="1"/>
</dbReference>
<evidence type="ECO:0000256" key="1">
    <source>
        <dbReference type="ARBA" id="ARBA00004275"/>
    </source>
</evidence>
<comment type="similarity">
    <text evidence="2">Belongs to the ATP-dependent AMP-binding enzyme family.</text>
</comment>
<protein>
    <recommendedName>
        <fullName evidence="9">Luciferin 4-monooxygenase</fullName>
    </recommendedName>
</protein>
<sequence>MIFSDEFKDGVFYGNQDFNIPYHMNFGAFIVQNIINYKDKTVLINGVTGEEITYREFAQRVVNTADSLTHLGVDVGDVVAIFSENRIEFILTACAVFCVGATVTFFNTSYGESELNHTINISKPKYIFLSGTACDSHYENLQKHKMIRKFILYDDRGSSRSQNVVYFKDLVKCQVDLNLYKPVHLGGKILTSMILYSSGTTGPAKGAKITNLNLITSAQQPPQSKRDLIALSISPWCTCMGIGTLLNAIIHGKKTVFLARFNEKQFLQTIETFKIGYIVVPPPLLVMLCKSKLAKTFDLSSIEIINSGGATTNLEVINQIKTRFPNIKCVLQGYGMTEATGALTSDTEENPREGSVGKVVPGIIQKIVDPDTGKVLGYREPGEVCIKGPVVFEGYIGINSSSSFYPDGFYRTGDIGYFDEEGYFYIVDRIKELIKYNAWQVSPSELEALLLKHGDVKDAAVIGAPDSSAGELPSAFIVKKENSLITDTEIREFVDTKVASWKKLRGGVIFVDSIPKNPSGKILRRQLKQLLVDKRKGNAQSKL</sequence>
<dbReference type="PANTHER" id="PTHR24096">
    <property type="entry name" value="LONG-CHAIN-FATTY-ACID--COA LIGASE"/>
    <property type="match status" value="1"/>
</dbReference>
<evidence type="ECO:0000313" key="7">
    <source>
        <dbReference type="EMBL" id="CAF4793484.1"/>
    </source>
</evidence>
<comment type="subcellular location">
    <subcellularLocation>
        <location evidence="1">Peroxisome</location>
    </subcellularLocation>
</comment>
<dbReference type="EMBL" id="CAJOBZ010000005">
    <property type="protein sequence ID" value="CAF4793484.1"/>
    <property type="molecule type" value="Genomic_DNA"/>
</dbReference>
<dbReference type="Gene3D" id="3.40.50.12780">
    <property type="entry name" value="N-terminal domain of ligase-like"/>
    <property type="match status" value="1"/>
</dbReference>
<evidence type="ECO:0000256" key="4">
    <source>
        <dbReference type="ARBA" id="ARBA00023140"/>
    </source>
</evidence>
<comment type="caution">
    <text evidence="7">The sequence shown here is derived from an EMBL/GenBank/DDBJ whole genome shotgun (WGS) entry which is preliminary data.</text>
</comment>
<dbReference type="Proteomes" id="UP000663880">
    <property type="component" value="Unassembled WGS sequence"/>
</dbReference>
<dbReference type="InterPro" id="IPR025110">
    <property type="entry name" value="AMP-bd_C"/>
</dbReference>
<dbReference type="InterPro" id="IPR020845">
    <property type="entry name" value="AMP-binding_CS"/>
</dbReference>